<dbReference type="AlphaFoldDB" id="A0A504JS65"/>
<protein>
    <submittedName>
        <fullName evidence="1">Uncharacterized protein</fullName>
    </submittedName>
</protein>
<gene>
    <name evidence="1" type="ORF">FHK87_03110</name>
</gene>
<evidence type="ECO:0000313" key="2">
    <source>
        <dbReference type="Proteomes" id="UP000315540"/>
    </source>
</evidence>
<dbReference type="RefSeq" id="WP_140589645.1">
    <property type="nucleotide sequence ID" value="NZ_VFWZ01000001.1"/>
</dbReference>
<evidence type="ECO:0000313" key="1">
    <source>
        <dbReference type="EMBL" id="TPN89230.1"/>
    </source>
</evidence>
<dbReference type="Pfam" id="PF14425">
    <property type="entry name" value="Imm3"/>
    <property type="match status" value="1"/>
</dbReference>
<accession>A0A504JS65</accession>
<dbReference type="EMBL" id="VFWZ01000001">
    <property type="protein sequence ID" value="TPN89230.1"/>
    <property type="molecule type" value="Genomic_DNA"/>
</dbReference>
<sequence length="119" mass="13995">MRYWKYQELVDSINESYLLGLDQNRSIQQSIAGVSEDFWFYPEDENIVTNLITLIQVLDLSIENMNGVYQGTIKVFENQLKLITDELLYKELDNTEVDLIKLSILDIQERIKTTNIIFL</sequence>
<name>A0A504JS65_9FLAO</name>
<comment type="caution">
    <text evidence="1">The sequence shown here is derived from an EMBL/GenBank/DDBJ whole genome shotgun (WGS) entry which is preliminary data.</text>
</comment>
<reference evidence="1 2" key="1">
    <citation type="submission" date="2019-06" db="EMBL/GenBank/DDBJ databases">
        <authorList>
            <person name="Meng X."/>
        </authorList>
    </citation>
    <scope>NUCLEOTIDE SEQUENCE [LARGE SCALE GENOMIC DNA]</scope>
    <source>
        <strain evidence="1 2">M625</strain>
    </source>
</reference>
<dbReference type="InterPro" id="IPR025678">
    <property type="entry name" value="Imm3"/>
</dbReference>
<dbReference type="Proteomes" id="UP000315540">
    <property type="component" value="Unassembled WGS sequence"/>
</dbReference>
<organism evidence="1 2">
    <name type="scientific">Aquimarina algicola</name>
    <dbReference type="NCBI Taxonomy" id="2589995"/>
    <lineage>
        <taxon>Bacteria</taxon>
        <taxon>Pseudomonadati</taxon>
        <taxon>Bacteroidota</taxon>
        <taxon>Flavobacteriia</taxon>
        <taxon>Flavobacteriales</taxon>
        <taxon>Flavobacteriaceae</taxon>
        <taxon>Aquimarina</taxon>
    </lineage>
</organism>
<keyword evidence="2" id="KW-1185">Reference proteome</keyword>
<proteinExistence type="predicted"/>